<name>A0A090FUZ5_MESPL</name>
<dbReference type="EMBL" id="CCMZ01000034">
    <property type="protein sequence ID" value="CDX22736.1"/>
    <property type="molecule type" value="Genomic_DNA"/>
</dbReference>
<sequence length="101" mass="11744">MKNVTLAMDETLLEQARGLAERRKTTLNALIRSLLAHEVEQEDRIAWAKAGMKRLMDEAAKRSDSADTPYKWDRRDAYADREDRLLSRHERPDLRGFGEES</sequence>
<accession>A0A090FUZ5</accession>
<dbReference type="InterPro" id="IPR010985">
    <property type="entry name" value="Ribbon_hlx_hlx"/>
</dbReference>
<organism evidence="1 2">
    <name type="scientific">Mesorhizobium plurifarium</name>
    <dbReference type="NCBI Taxonomy" id="69974"/>
    <lineage>
        <taxon>Bacteria</taxon>
        <taxon>Pseudomonadati</taxon>
        <taxon>Pseudomonadota</taxon>
        <taxon>Alphaproteobacteria</taxon>
        <taxon>Hyphomicrobiales</taxon>
        <taxon>Phyllobacteriaceae</taxon>
        <taxon>Mesorhizobium</taxon>
    </lineage>
</organism>
<dbReference type="AlphaFoldDB" id="A0A090FUZ5"/>
<gene>
    <name evidence="1" type="ORF">MPL3356_40072</name>
</gene>
<proteinExistence type="predicted"/>
<evidence type="ECO:0008006" key="3">
    <source>
        <dbReference type="Google" id="ProtNLM"/>
    </source>
</evidence>
<dbReference type="Proteomes" id="UP000045285">
    <property type="component" value="Unassembled WGS sequence"/>
</dbReference>
<keyword evidence="2" id="KW-1185">Reference proteome</keyword>
<protein>
    <recommendedName>
        <fullName evidence="3">Ribbon-helix-helix protein CopG domain-containing protein</fullName>
    </recommendedName>
</protein>
<reference evidence="2" key="1">
    <citation type="submission" date="2014-08" db="EMBL/GenBank/DDBJ databases">
        <authorList>
            <person name="Moulin L."/>
        </authorList>
    </citation>
    <scope>NUCLEOTIDE SEQUENCE [LARGE SCALE GENOMIC DNA]</scope>
</reference>
<evidence type="ECO:0000313" key="2">
    <source>
        <dbReference type="Proteomes" id="UP000045285"/>
    </source>
</evidence>
<dbReference type="SUPFAM" id="SSF47598">
    <property type="entry name" value="Ribbon-helix-helix"/>
    <property type="match status" value="1"/>
</dbReference>
<dbReference type="GO" id="GO:0006355">
    <property type="term" value="P:regulation of DNA-templated transcription"/>
    <property type="evidence" value="ECO:0007669"/>
    <property type="project" value="InterPro"/>
</dbReference>
<evidence type="ECO:0000313" key="1">
    <source>
        <dbReference type="EMBL" id="CDX22736.1"/>
    </source>
</evidence>